<accession>F0ZLQ8</accession>
<evidence type="ECO:0000256" key="1">
    <source>
        <dbReference type="SAM" id="Phobius"/>
    </source>
</evidence>
<dbReference type="RefSeq" id="XP_003288352.1">
    <property type="nucleotide sequence ID" value="XM_003288304.1"/>
</dbReference>
<gene>
    <name evidence="2" type="ORF">DICPUDRAFT_152575</name>
</gene>
<dbReference type="EMBL" id="GL871071">
    <property type="protein sequence ID" value="EGC35100.1"/>
    <property type="molecule type" value="Genomic_DNA"/>
</dbReference>
<dbReference type="Gene3D" id="2.60.120.620">
    <property type="entry name" value="q2cbj1_9rhob like domain"/>
    <property type="match status" value="1"/>
</dbReference>
<keyword evidence="1" id="KW-0472">Membrane</keyword>
<dbReference type="PANTHER" id="PTHR33099">
    <property type="entry name" value="FE2OG DIOXYGENASE DOMAIN-CONTAINING PROTEIN"/>
    <property type="match status" value="1"/>
</dbReference>
<feature type="transmembrane region" description="Helical" evidence="1">
    <location>
        <begin position="65"/>
        <end position="94"/>
    </location>
</feature>
<dbReference type="AlphaFoldDB" id="F0ZLQ8"/>
<reference evidence="3" key="1">
    <citation type="journal article" date="2011" name="Genome Biol.">
        <title>Comparative genomics of the social amoebae Dictyostelium discoideum and Dictyostelium purpureum.</title>
        <authorList>
            <consortium name="US DOE Joint Genome Institute (JGI-PGF)"/>
            <person name="Sucgang R."/>
            <person name="Kuo A."/>
            <person name="Tian X."/>
            <person name="Salerno W."/>
            <person name="Parikh A."/>
            <person name="Feasley C.L."/>
            <person name="Dalin E."/>
            <person name="Tu H."/>
            <person name="Huang E."/>
            <person name="Barry K."/>
            <person name="Lindquist E."/>
            <person name="Shapiro H."/>
            <person name="Bruce D."/>
            <person name="Schmutz J."/>
            <person name="Salamov A."/>
            <person name="Fey P."/>
            <person name="Gaudet P."/>
            <person name="Anjard C."/>
            <person name="Babu M.M."/>
            <person name="Basu S."/>
            <person name="Bushmanova Y."/>
            <person name="van der Wel H."/>
            <person name="Katoh-Kurasawa M."/>
            <person name="Dinh C."/>
            <person name="Coutinho P.M."/>
            <person name="Saito T."/>
            <person name="Elias M."/>
            <person name="Schaap P."/>
            <person name="Kay R.R."/>
            <person name="Henrissat B."/>
            <person name="Eichinger L."/>
            <person name="Rivero F."/>
            <person name="Putnam N.H."/>
            <person name="West C.M."/>
            <person name="Loomis W.F."/>
            <person name="Chisholm R.L."/>
            <person name="Shaulsky G."/>
            <person name="Strassmann J.E."/>
            <person name="Queller D.C."/>
            <person name="Kuspa A."/>
            <person name="Grigoriev I.V."/>
        </authorList>
    </citation>
    <scope>NUCLEOTIDE SEQUENCE [LARGE SCALE GENOMIC DNA]</scope>
    <source>
        <strain evidence="3">QSDP1</strain>
    </source>
</reference>
<dbReference type="KEGG" id="dpp:DICPUDRAFT_152575"/>
<dbReference type="Proteomes" id="UP000001064">
    <property type="component" value="Unassembled WGS sequence"/>
</dbReference>
<proteinExistence type="predicted"/>
<organism evidence="2 3">
    <name type="scientific">Dictyostelium purpureum</name>
    <name type="common">Slime mold</name>
    <dbReference type="NCBI Taxonomy" id="5786"/>
    <lineage>
        <taxon>Eukaryota</taxon>
        <taxon>Amoebozoa</taxon>
        <taxon>Evosea</taxon>
        <taxon>Eumycetozoa</taxon>
        <taxon>Dictyostelia</taxon>
        <taxon>Dictyosteliales</taxon>
        <taxon>Dictyosteliaceae</taxon>
        <taxon>Dictyostelium</taxon>
    </lineage>
</organism>
<keyword evidence="1" id="KW-1133">Transmembrane helix</keyword>
<evidence type="ECO:0000313" key="2">
    <source>
        <dbReference type="EMBL" id="EGC35100.1"/>
    </source>
</evidence>
<sequence>MNAKVIVALILSIILWVALVITPWYWFRDGDDYANFYKYNGFSFNGNFYKFTEFQKGIYKNQIQIFSASLAFAVLALVVVTIFALLVILQLAGILSKFPGASLAKFIPIISLIFCLLSMFIFCGVTEARKRDCKIYPSSFMCADKVKNNFMGSYNGLTWGGSVGFVFISKNNIEYNEELYELEDLLQKDLNFESVLNNANIYSEGYIEAPLSININEIGYMSFPCYSEQLKEVISRFGQEETTNIGKIWKITPNNFKIDSKTWSSVFTQISNNVVKALGIPNSNNQRIEFVNEKLLILESGSFFLPHKKDNNSNSNYNDDAQFAQLFLILPTNSKGGDLKIIYNSNTTIVPLENNTGSTIKFVSFYNDCIVESEPITEGYRVALVYSVIDKLHNNTNNNSGMMDTNEDSNQQPAIVSNISVKSLEQNKLDYQVNIQSIAKELNKMYSREKGLKFIYILENTYDYGVGNPITANELCDGHDRLVAEKLRSITQLYDYNVYLATLDIMRESTTSSTSDNTMNSECNDEYELKLVNLLDLETNIFWSEMELSALENFEELLPVESLYSREYYKRTVPRKENDTIIQKFYYTLTSLVIFKKSEKSNIIEKFCTKYDLKQKELERLK</sequence>
<evidence type="ECO:0000313" key="3">
    <source>
        <dbReference type="Proteomes" id="UP000001064"/>
    </source>
</evidence>
<keyword evidence="1" id="KW-0812">Transmembrane</keyword>
<dbReference type="VEuPathDB" id="AmoebaDB:DICPUDRAFT_152575"/>
<dbReference type="GeneID" id="10501770"/>
<dbReference type="PANTHER" id="PTHR33099:SF13">
    <property type="entry name" value="F-BOX DOMAIN-CONTAINING PROTEIN-RELATED"/>
    <property type="match status" value="1"/>
</dbReference>
<feature type="transmembrane region" description="Helical" evidence="1">
    <location>
        <begin position="6"/>
        <end position="27"/>
    </location>
</feature>
<feature type="transmembrane region" description="Helical" evidence="1">
    <location>
        <begin position="106"/>
        <end position="125"/>
    </location>
</feature>
<keyword evidence="3" id="KW-1185">Reference proteome</keyword>
<protein>
    <submittedName>
        <fullName evidence="2">Uncharacterized protein</fullName>
    </submittedName>
</protein>
<dbReference type="InParanoid" id="F0ZLQ8"/>
<dbReference type="OrthoDB" id="27483at2759"/>
<name>F0ZLQ8_DICPU</name>